<proteinExistence type="predicted"/>
<evidence type="ECO:0000313" key="2">
    <source>
        <dbReference type="EMBL" id="PHI08100.1"/>
    </source>
</evidence>
<dbReference type="AlphaFoldDB" id="A0A0D6GBF3"/>
<accession>A0A0D6GBF3</accession>
<dbReference type="KEGG" id="fpol:ERS445057_01432"/>
<dbReference type="EMBL" id="NIRM01000002">
    <property type="protein sequence ID" value="PHI08100.1"/>
    <property type="molecule type" value="Genomic_DNA"/>
</dbReference>
<protein>
    <submittedName>
        <fullName evidence="2">Uncharacterized protein</fullName>
    </submittedName>
</protein>
<evidence type="ECO:0000313" key="1">
    <source>
        <dbReference type="EMBL" id="ALM93590.1"/>
    </source>
</evidence>
<evidence type="ECO:0000313" key="4">
    <source>
        <dbReference type="Proteomes" id="UP000221504"/>
    </source>
</evidence>
<reference evidence="2 4" key="2">
    <citation type="submission" date="2017-06" db="EMBL/GenBank/DDBJ databases">
        <title>Draft genome sequence of Fusobacterium nucleatum subsp. polymorphum KCOM 1267 (=ChDC F290).</title>
        <authorList>
            <person name="Kook J.-K."/>
            <person name="Park S.-N."/>
            <person name="Lim Y.K."/>
            <person name="Roh H."/>
        </authorList>
    </citation>
    <scope>NUCLEOTIDE SEQUENCE [LARGE SCALE GENOMIC DNA]</scope>
    <source>
        <strain evidence="2">KCOM 1267</strain>
        <strain evidence="4">KCOM 1267(ChDC F290)</strain>
    </source>
</reference>
<name>A0A0D6GBF3_FUSNP</name>
<dbReference type="Proteomes" id="UP000221504">
    <property type="component" value="Unassembled WGS sequence"/>
</dbReference>
<dbReference type="EMBL" id="CP013121">
    <property type="protein sequence ID" value="ALM93590.1"/>
    <property type="molecule type" value="Genomic_DNA"/>
</dbReference>
<dbReference type="GeneID" id="45635209"/>
<gene>
    <name evidence="2" type="ORF">CBG52_07900</name>
    <name evidence="1" type="ORF">RO02_02840</name>
</gene>
<reference evidence="1 3" key="1">
    <citation type="submission" date="2015-11" db="EMBL/GenBank/DDBJ databases">
        <authorList>
            <person name="Kook J.-K."/>
            <person name="Park S.-N."/>
            <person name="Lim Y.K."/>
            <person name="Jo E."/>
        </authorList>
    </citation>
    <scope>NUCLEOTIDE SEQUENCE [LARGE SCALE GENOMIC DNA]</scope>
    <source>
        <strain evidence="1 3">ChDC F306</strain>
    </source>
</reference>
<dbReference type="Proteomes" id="UP000067061">
    <property type="component" value="Chromosome"/>
</dbReference>
<organism evidence="2 4">
    <name type="scientific">Fusobacterium nucleatum subsp. polymorphum</name>
    <name type="common">Fusobacterium polymorphum</name>
    <dbReference type="NCBI Taxonomy" id="76857"/>
    <lineage>
        <taxon>Bacteria</taxon>
        <taxon>Fusobacteriati</taxon>
        <taxon>Fusobacteriota</taxon>
        <taxon>Fusobacteriia</taxon>
        <taxon>Fusobacteriales</taxon>
        <taxon>Fusobacteriaceae</taxon>
        <taxon>Fusobacterium</taxon>
    </lineage>
</organism>
<dbReference type="RefSeq" id="WP_005897976.1">
    <property type="nucleotide sequence ID" value="NZ_CP013121.1"/>
</dbReference>
<sequence>MNNNEFINRYTSGKCLSFLDFQVVAKKYGIYFEKINNDIIVCYDGTGDPKIAAFKFYKNFFPETTLTPLNFDLITNINNFHSKFLKDKINEISQKYGLPPFYKQSISIKENAISLLNALKTRYAIHREDIEFIKYILDL</sequence>
<evidence type="ECO:0000313" key="3">
    <source>
        <dbReference type="Proteomes" id="UP000067061"/>
    </source>
</evidence>